<geneLocation type="plasmid" evidence="1">
    <name>pAsa8</name>
</geneLocation>
<protein>
    <submittedName>
        <fullName evidence="1">Uncharacterized protein</fullName>
    </submittedName>
</protein>
<reference evidence="1" key="1">
    <citation type="journal article" date="2016" name="Sci. Rep.">
        <title>Diversity of antibiotic-resistance genes in Canadian isolates of Aeromonas salmonicida subsp. salmonicida: dominance of pSN254b and discovery of pAsa8.</title>
        <authorList>
            <person name="Trudel M.V."/>
            <person name="Vincent A.T."/>
            <person name="Attere S.A."/>
            <person name="Labbe M."/>
            <person name="Derome N."/>
            <person name="Culley A.I."/>
            <person name="Charette S.J."/>
        </authorList>
    </citation>
    <scope>NUCLEOTIDE SEQUENCE</scope>
    <source>
        <strain evidence="1">M16474-11</strain>
        <plasmid evidence="1">pAsa8</plasmid>
    </source>
</reference>
<keyword evidence="1" id="KW-0614">Plasmid</keyword>
<proteinExistence type="predicted"/>
<evidence type="ECO:0000313" key="1">
    <source>
        <dbReference type="EMBL" id="AOZ60588.1"/>
    </source>
</evidence>
<name>A0A1I9S1Z6_AERSS</name>
<dbReference type="RefSeq" id="WP_137736243.1">
    <property type="nucleotide sequence ID" value="NZ_KX364409.1"/>
</dbReference>
<dbReference type="AlphaFoldDB" id="A0A1I9S1Z6"/>
<accession>A0A1I9S1Z6</accession>
<organism evidence="1">
    <name type="scientific">Aeromonas salmonicida subsp. salmonicida</name>
    <dbReference type="NCBI Taxonomy" id="29491"/>
    <lineage>
        <taxon>Bacteria</taxon>
        <taxon>Pseudomonadati</taxon>
        <taxon>Pseudomonadota</taxon>
        <taxon>Gammaproteobacteria</taxon>
        <taxon>Aeromonadales</taxon>
        <taxon>Aeromonadaceae</taxon>
        <taxon>Aeromonas</taxon>
    </lineage>
</organism>
<dbReference type="EMBL" id="KX364409">
    <property type="protein sequence ID" value="AOZ60588.1"/>
    <property type="molecule type" value="Genomic_DNA"/>
</dbReference>
<sequence>MIKHHKHDNGADEVGVYLPQHYYSNQVNWATDRIPINPCQRDDFDSTPHENRDPLELEHWWDMPYIQTCEWSDIGSSNAEHREEWFKYWPSGIRYTVRCLDGGAWDRSTNRGSFASLEQAVASIIPVQAGH</sequence>